<feature type="transmembrane region" description="Helical" evidence="1">
    <location>
        <begin position="12"/>
        <end position="37"/>
    </location>
</feature>
<keyword evidence="1" id="KW-0472">Membrane</keyword>
<name>A0A8S5TD22_9CAUD</name>
<dbReference type="EMBL" id="BK032792">
    <property type="protein sequence ID" value="DAF60658.1"/>
    <property type="molecule type" value="Genomic_DNA"/>
</dbReference>
<proteinExistence type="predicted"/>
<sequence length="41" mass="4199">MKPSFTERAAAFVIVCVGTAAAIFISTHLVTAGIGLFGRCA</sequence>
<keyword evidence="1" id="KW-1133">Transmembrane helix</keyword>
<reference evidence="2" key="1">
    <citation type="journal article" date="2021" name="Proc. Natl. Acad. Sci. U.S.A.">
        <title>A Catalog of Tens of Thousands of Viruses from Human Metagenomes Reveals Hidden Associations with Chronic Diseases.</title>
        <authorList>
            <person name="Tisza M.J."/>
            <person name="Buck C.B."/>
        </authorList>
    </citation>
    <scope>NUCLEOTIDE SEQUENCE</scope>
    <source>
        <strain evidence="2">CtwJH20</strain>
    </source>
</reference>
<evidence type="ECO:0000256" key="1">
    <source>
        <dbReference type="SAM" id="Phobius"/>
    </source>
</evidence>
<keyword evidence="1" id="KW-0812">Transmembrane</keyword>
<accession>A0A8S5TD22</accession>
<evidence type="ECO:0000313" key="2">
    <source>
        <dbReference type="EMBL" id="DAF60658.1"/>
    </source>
</evidence>
<organism evidence="2">
    <name type="scientific">Podoviridae sp. ctwJH20</name>
    <dbReference type="NCBI Taxonomy" id="2827753"/>
    <lineage>
        <taxon>Viruses</taxon>
        <taxon>Duplodnaviria</taxon>
        <taxon>Heunggongvirae</taxon>
        <taxon>Uroviricota</taxon>
        <taxon>Caudoviricetes</taxon>
    </lineage>
</organism>
<protein>
    <submittedName>
        <fullName evidence="2">Uncharacterized protein</fullName>
    </submittedName>
</protein>